<evidence type="ECO:0000259" key="2">
    <source>
        <dbReference type="PROSITE" id="PS50102"/>
    </source>
</evidence>
<organism evidence="3 4">
    <name type="scientific">Phytophthora nicotianae</name>
    <name type="common">Potato buckeye rot agent</name>
    <name type="synonym">Phytophthora parasitica</name>
    <dbReference type="NCBI Taxonomy" id="4792"/>
    <lineage>
        <taxon>Eukaryota</taxon>
        <taxon>Sar</taxon>
        <taxon>Stramenopiles</taxon>
        <taxon>Oomycota</taxon>
        <taxon>Peronosporomycetes</taxon>
        <taxon>Peronosporales</taxon>
        <taxon>Peronosporaceae</taxon>
        <taxon>Phytophthora</taxon>
    </lineage>
</organism>
<gene>
    <name evidence="3" type="ORF">AM588_10005991</name>
</gene>
<dbReference type="Pfam" id="PF10143">
    <property type="entry name" value="PhosphMutase"/>
    <property type="match status" value="1"/>
</dbReference>
<dbReference type="PANTHER" id="PTHR31209:SF0">
    <property type="entry name" value="METALLOENZYME DOMAIN-CONTAINING PROTEIN"/>
    <property type="match status" value="1"/>
</dbReference>
<dbReference type="AlphaFoldDB" id="A0A0W8DDY5"/>
<dbReference type="GO" id="GO:0004619">
    <property type="term" value="F:phosphoglycerate mutase activity"/>
    <property type="evidence" value="ECO:0007669"/>
    <property type="project" value="InterPro"/>
</dbReference>
<keyword evidence="1" id="KW-0694">RNA-binding</keyword>
<dbReference type="GO" id="GO:0003723">
    <property type="term" value="F:RNA binding"/>
    <property type="evidence" value="ECO:0007669"/>
    <property type="project" value="UniProtKB-UniRule"/>
</dbReference>
<feature type="domain" description="RRM" evidence="2">
    <location>
        <begin position="7"/>
        <end position="85"/>
    </location>
</feature>
<dbReference type="EMBL" id="LNFP01000295">
    <property type="protein sequence ID" value="KUF94469.1"/>
    <property type="molecule type" value="Genomic_DNA"/>
</dbReference>
<dbReference type="InterPro" id="IPR042253">
    <property type="entry name" value="Pglycerate_mutase_ApgM_sf"/>
</dbReference>
<accession>A0A0W8DDY5</accession>
<dbReference type="SUPFAM" id="SSF54928">
    <property type="entry name" value="RNA-binding domain, RBD"/>
    <property type="match status" value="1"/>
</dbReference>
<dbReference type="SMART" id="SM00360">
    <property type="entry name" value="RRM"/>
    <property type="match status" value="1"/>
</dbReference>
<comment type="caution">
    <text evidence="3">The sequence shown here is derived from an EMBL/GenBank/DDBJ whole genome shotgun (WGS) entry which is preliminary data.</text>
</comment>
<dbReference type="InterPro" id="IPR035979">
    <property type="entry name" value="RBD_domain_sf"/>
</dbReference>
<evidence type="ECO:0000256" key="1">
    <source>
        <dbReference type="PROSITE-ProRule" id="PRU00176"/>
    </source>
</evidence>
<dbReference type="SUPFAM" id="SSF53649">
    <property type="entry name" value="Alkaline phosphatase-like"/>
    <property type="match status" value="1"/>
</dbReference>
<dbReference type="Proteomes" id="UP000054636">
    <property type="component" value="Unassembled WGS sequence"/>
</dbReference>
<evidence type="ECO:0000313" key="4">
    <source>
        <dbReference type="Proteomes" id="UP000054636"/>
    </source>
</evidence>
<proteinExistence type="predicted"/>
<dbReference type="InterPro" id="IPR000504">
    <property type="entry name" value="RRM_dom"/>
</dbReference>
<dbReference type="InterPro" id="IPR004456">
    <property type="entry name" value="Pglycerate_mutase_ApgM"/>
</dbReference>
<evidence type="ECO:0000313" key="3">
    <source>
        <dbReference type="EMBL" id="KUF94469.1"/>
    </source>
</evidence>
<dbReference type="PANTHER" id="PTHR31209">
    <property type="entry name" value="COFACTOR-INDEPENDENT PHOSPHOGLYCERATE MUTASE"/>
    <property type="match status" value="1"/>
</dbReference>
<name>A0A0W8DDY5_PHYNI</name>
<dbReference type="InterPro" id="IPR003954">
    <property type="entry name" value="RRM_euk-type"/>
</dbReference>
<dbReference type="Pfam" id="PF00076">
    <property type="entry name" value="RRM_1"/>
    <property type="match status" value="1"/>
</dbReference>
<reference evidence="3 4" key="1">
    <citation type="submission" date="2015-11" db="EMBL/GenBank/DDBJ databases">
        <title>Genomes and virulence difference between two physiological races of Phytophthora nicotianae.</title>
        <authorList>
            <person name="Liu H."/>
            <person name="Ma X."/>
            <person name="Yu H."/>
            <person name="Fang D."/>
            <person name="Li Y."/>
            <person name="Wang X."/>
            <person name="Wang W."/>
            <person name="Dong Y."/>
            <person name="Xiao B."/>
        </authorList>
    </citation>
    <scope>NUCLEOTIDE SEQUENCE [LARGE SCALE GENOMIC DNA]</scope>
    <source>
        <strain evidence="4">race 1</strain>
    </source>
</reference>
<dbReference type="PROSITE" id="PS50102">
    <property type="entry name" value="RRM"/>
    <property type="match status" value="1"/>
</dbReference>
<dbReference type="InterPro" id="IPR017850">
    <property type="entry name" value="Alkaline_phosphatase_core_sf"/>
</dbReference>
<dbReference type="Gene3D" id="3.30.70.2130">
    <property type="entry name" value="Metalloenzyme domain"/>
    <property type="match status" value="1"/>
</dbReference>
<dbReference type="InterPro" id="IPR012677">
    <property type="entry name" value="Nucleotide-bd_a/b_plait_sf"/>
</dbReference>
<sequence length="499" mass="55886">MGDRGGISLLVRNISRRLRPEDIRKEFERYGEVRDVYIPKDFYTKEPKGFAFVEFRSEREAEDARRNLDGVRIDGRDIRVVFAQERRKSTEQMRERERTARIRRLPDEMKAAVRRRVLLLARADGTKFTQSRISLVYRWRVAALKPQASNRITADDPSYRHQQLHGTARHLASTSLVCFTSRLLAAELLTKNQILGKYDDLDTSHRTSSCVRQQNEEEISGVRAHRRAGRRILARAGPADALEAAHTPAMDAIAHGGLTGLMDPVEPGYACGSDTAHMSILGYNPIVHYRGRGSFEAMGAGLPMSKGDVAFKCNFATVEQNDDGQLIVERRRVDRNFPSWGIDLCSFLDGLTLPEFPGLVVATKYATEHRCGIVFKGPGLSDKMTGTDPLKDHLPLVTSEPLNDTPEAAYSSKVLNAVSNAIHEKLSDHPINKALARAGVAYERMQHFKNVGKPQDSLVGPLTDRVTRFSELAVARGALGRFAGDQVMKLVKSFREYEL</sequence>
<protein>
    <submittedName>
        <fullName evidence="3">Calmodulin</fullName>
    </submittedName>
</protein>
<dbReference type="SMART" id="SM00361">
    <property type="entry name" value="RRM_1"/>
    <property type="match status" value="1"/>
</dbReference>
<dbReference type="Gene3D" id="3.30.70.330">
    <property type="match status" value="1"/>
</dbReference>